<accession>A0A5C4WW10</accession>
<proteinExistence type="predicted"/>
<dbReference type="EMBL" id="VDLX02000001">
    <property type="protein sequence ID" value="KAB8197025.1"/>
    <property type="molecule type" value="Genomic_DNA"/>
</dbReference>
<comment type="caution">
    <text evidence="1">The sequence shown here is derived from an EMBL/GenBank/DDBJ whole genome shotgun (WGS) entry which is preliminary data.</text>
</comment>
<protein>
    <submittedName>
        <fullName evidence="1">Uncharacterized protein</fullName>
    </submittedName>
</protein>
<dbReference type="PROSITE" id="PS51257">
    <property type="entry name" value="PROKAR_LIPOPROTEIN"/>
    <property type="match status" value="1"/>
</dbReference>
<dbReference type="Proteomes" id="UP000312512">
    <property type="component" value="Unassembled WGS sequence"/>
</dbReference>
<dbReference type="AlphaFoldDB" id="A0A5C4WW10"/>
<dbReference type="RefSeq" id="WP_139627660.1">
    <property type="nucleotide sequence ID" value="NZ_VDLX02000001.1"/>
</dbReference>
<dbReference type="OrthoDB" id="7949713at2"/>
<evidence type="ECO:0000313" key="1">
    <source>
        <dbReference type="EMBL" id="KAB8197025.1"/>
    </source>
</evidence>
<organism evidence="1 2">
    <name type="scientific">Nonomuraea phyllanthi</name>
    <dbReference type="NCBI Taxonomy" id="2219224"/>
    <lineage>
        <taxon>Bacteria</taxon>
        <taxon>Bacillati</taxon>
        <taxon>Actinomycetota</taxon>
        <taxon>Actinomycetes</taxon>
        <taxon>Streptosporangiales</taxon>
        <taxon>Streptosporangiaceae</taxon>
        <taxon>Nonomuraea</taxon>
    </lineage>
</organism>
<reference evidence="1 2" key="1">
    <citation type="submission" date="2019-10" db="EMBL/GenBank/DDBJ databases">
        <title>Nonomuraea sp. nov., isolated from Phyllanthus amarus.</title>
        <authorList>
            <person name="Klykleung N."/>
            <person name="Tanasupawat S."/>
        </authorList>
    </citation>
    <scope>NUCLEOTIDE SEQUENCE [LARGE SCALE GENOMIC DNA]</scope>
    <source>
        <strain evidence="1 2">PA1-10</strain>
    </source>
</reference>
<keyword evidence="2" id="KW-1185">Reference proteome</keyword>
<gene>
    <name evidence="1" type="ORF">FH608_000040</name>
</gene>
<evidence type="ECO:0000313" key="2">
    <source>
        <dbReference type="Proteomes" id="UP000312512"/>
    </source>
</evidence>
<sequence length="176" mass="18166">MRRTLTRTLIAAALLAVAAGCGGTQDGTGVASVAAGSSAKPSASAAATADPQEQGRKFAQCMRDHGVPMEDPDPAKKGGGLATLGEGVDKAKVKDAITACRAYSPFADGKNVKPEDVEQLRAFAACMRDNGVDMPDPNPDGTFASGTARNFQRDSAKFQKAFEVCGKKFPRSGGTK</sequence>
<name>A0A5C4WW10_9ACTN</name>